<organism evidence="1 2">
    <name type="scientific">Flavobacterium limi</name>
    <dbReference type="NCBI Taxonomy" id="2045105"/>
    <lineage>
        <taxon>Bacteria</taxon>
        <taxon>Pseudomonadati</taxon>
        <taxon>Bacteroidota</taxon>
        <taxon>Flavobacteriia</taxon>
        <taxon>Flavobacteriales</taxon>
        <taxon>Flavobacteriaceae</taxon>
        <taxon>Flavobacterium</taxon>
    </lineage>
</organism>
<accession>A0ABQ1UYB4</accession>
<reference evidence="2" key="1">
    <citation type="journal article" date="2019" name="Int. J. Syst. Evol. Microbiol.">
        <title>The Global Catalogue of Microorganisms (GCM) 10K type strain sequencing project: providing services to taxonomists for standard genome sequencing and annotation.</title>
        <authorList>
            <consortium name="The Broad Institute Genomics Platform"/>
            <consortium name="The Broad Institute Genome Sequencing Center for Infectious Disease"/>
            <person name="Wu L."/>
            <person name="Ma J."/>
        </authorList>
    </citation>
    <scope>NUCLEOTIDE SEQUENCE [LARGE SCALE GENOMIC DNA]</scope>
    <source>
        <strain evidence="2">CGMCC 1.16060</strain>
    </source>
</reference>
<name>A0ABQ1UYB4_9FLAO</name>
<dbReference type="EMBL" id="BMKP01000017">
    <property type="protein sequence ID" value="GGF30195.1"/>
    <property type="molecule type" value="Genomic_DNA"/>
</dbReference>
<evidence type="ECO:0000313" key="1">
    <source>
        <dbReference type="EMBL" id="GGF30195.1"/>
    </source>
</evidence>
<dbReference type="Proteomes" id="UP000655016">
    <property type="component" value="Unassembled WGS sequence"/>
</dbReference>
<gene>
    <name evidence="1" type="ORF">GCM10011518_44280</name>
</gene>
<sequence length="63" mass="7109">MKGILFSNILFIFSETSTTIPIGANKSSITEKVPRYLFKIYLSIIDNIIYLFLFPVSSSADET</sequence>
<comment type="caution">
    <text evidence="1">The sequence shown here is derived from an EMBL/GenBank/DDBJ whole genome shotgun (WGS) entry which is preliminary data.</text>
</comment>
<evidence type="ECO:0000313" key="2">
    <source>
        <dbReference type="Proteomes" id="UP000655016"/>
    </source>
</evidence>
<proteinExistence type="predicted"/>
<protein>
    <submittedName>
        <fullName evidence="1">Uncharacterized protein</fullName>
    </submittedName>
</protein>
<keyword evidence="2" id="KW-1185">Reference proteome</keyword>